<dbReference type="InterPro" id="IPR029752">
    <property type="entry name" value="D-isomer_DH_CS1"/>
</dbReference>
<dbReference type="GO" id="GO:0016618">
    <property type="term" value="F:hydroxypyruvate reductase [NAD(P)H] activity"/>
    <property type="evidence" value="ECO:0007669"/>
    <property type="project" value="TreeGrafter"/>
</dbReference>
<evidence type="ECO:0000313" key="6">
    <source>
        <dbReference type="EMBL" id="SDK07755.1"/>
    </source>
</evidence>
<dbReference type="GO" id="GO:0030267">
    <property type="term" value="F:glyoxylate reductase (NADPH) activity"/>
    <property type="evidence" value="ECO:0007669"/>
    <property type="project" value="TreeGrafter"/>
</dbReference>
<dbReference type="SUPFAM" id="SSF51735">
    <property type="entry name" value="NAD(P)-binding Rossmann-fold domains"/>
    <property type="match status" value="1"/>
</dbReference>
<keyword evidence="2 3" id="KW-0560">Oxidoreductase</keyword>
<gene>
    <name evidence="6" type="ORF">SAMN05216243_1897</name>
</gene>
<reference evidence="6 7" key="1">
    <citation type="submission" date="2016-10" db="EMBL/GenBank/DDBJ databases">
        <authorList>
            <person name="de Groot N.N."/>
        </authorList>
    </citation>
    <scope>NUCLEOTIDE SEQUENCE [LARGE SCALE GENOMIC DNA]</scope>
    <source>
        <strain evidence="6 7">CGMCC 1.6502</strain>
    </source>
</reference>
<dbReference type="Proteomes" id="UP000198694">
    <property type="component" value="Unassembled WGS sequence"/>
</dbReference>
<evidence type="ECO:0000256" key="1">
    <source>
        <dbReference type="ARBA" id="ARBA00005854"/>
    </source>
</evidence>
<keyword evidence="7" id="KW-1185">Reference proteome</keyword>
<dbReference type="EMBL" id="FNFL01000002">
    <property type="protein sequence ID" value="SDK07755.1"/>
    <property type="molecule type" value="Genomic_DNA"/>
</dbReference>
<dbReference type="Pfam" id="PF00389">
    <property type="entry name" value="2-Hacid_dh"/>
    <property type="match status" value="1"/>
</dbReference>
<evidence type="ECO:0000259" key="4">
    <source>
        <dbReference type="Pfam" id="PF00389"/>
    </source>
</evidence>
<evidence type="ECO:0000259" key="5">
    <source>
        <dbReference type="Pfam" id="PF02826"/>
    </source>
</evidence>
<dbReference type="CDD" id="cd05301">
    <property type="entry name" value="GDH"/>
    <property type="match status" value="1"/>
</dbReference>
<dbReference type="AlphaFoldDB" id="A0A1G8Z0B7"/>
<evidence type="ECO:0000256" key="2">
    <source>
        <dbReference type="ARBA" id="ARBA00023002"/>
    </source>
</evidence>
<dbReference type="PANTHER" id="PTHR10996:SF283">
    <property type="entry name" value="GLYOXYLATE_HYDROXYPYRUVATE REDUCTASE B"/>
    <property type="match status" value="1"/>
</dbReference>
<dbReference type="PANTHER" id="PTHR10996">
    <property type="entry name" value="2-HYDROXYACID DEHYDROGENASE-RELATED"/>
    <property type="match status" value="1"/>
</dbReference>
<dbReference type="SUPFAM" id="SSF52283">
    <property type="entry name" value="Formate/glycerate dehydrogenase catalytic domain-like"/>
    <property type="match status" value="1"/>
</dbReference>
<dbReference type="GO" id="GO:0051287">
    <property type="term" value="F:NAD binding"/>
    <property type="evidence" value="ECO:0007669"/>
    <property type="project" value="InterPro"/>
</dbReference>
<dbReference type="Pfam" id="PF02826">
    <property type="entry name" value="2-Hacid_dh_C"/>
    <property type="match status" value="1"/>
</dbReference>
<dbReference type="RefSeq" id="WP_093213364.1">
    <property type="nucleotide sequence ID" value="NZ_FNFL01000002.1"/>
</dbReference>
<dbReference type="STRING" id="407036.SAMN05216243_1897"/>
<evidence type="ECO:0000313" key="7">
    <source>
        <dbReference type="Proteomes" id="UP000198694"/>
    </source>
</evidence>
<dbReference type="Gene3D" id="3.40.50.720">
    <property type="entry name" value="NAD(P)-binding Rossmann-like Domain"/>
    <property type="match status" value="2"/>
</dbReference>
<organism evidence="6 7">
    <name type="scientific">Sediminibacillus albus</name>
    <dbReference type="NCBI Taxonomy" id="407036"/>
    <lineage>
        <taxon>Bacteria</taxon>
        <taxon>Bacillati</taxon>
        <taxon>Bacillota</taxon>
        <taxon>Bacilli</taxon>
        <taxon>Bacillales</taxon>
        <taxon>Bacillaceae</taxon>
        <taxon>Sediminibacillus</taxon>
    </lineage>
</organism>
<dbReference type="InterPro" id="IPR006139">
    <property type="entry name" value="D-isomer_2_OHA_DH_cat_dom"/>
</dbReference>
<accession>A0A1G8Z0B7</accession>
<dbReference type="InterPro" id="IPR036291">
    <property type="entry name" value="NAD(P)-bd_dom_sf"/>
</dbReference>
<comment type="similarity">
    <text evidence="1 3">Belongs to the D-isomer specific 2-hydroxyacid dehydrogenase family.</text>
</comment>
<feature type="domain" description="D-isomer specific 2-hydroxyacid dehydrogenase catalytic" evidence="4">
    <location>
        <begin position="7"/>
        <end position="320"/>
    </location>
</feature>
<feature type="domain" description="D-isomer specific 2-hydroxyacid dehydrogenase NAD-binding" evidence="5">
    <location>
        <begin position="111"/>
        <end position="289"/>
    </location>
</feature>
<dbReference type="FunFam" id="3.40.50.720:FF:000462">
    <property type="entry name" value="Glyoxylate reductase (NADP+)"/>
    <property type="match status" value="1"/>
</dbReference>
<evidence type="ECO:0000256" key="3">
    <source>
        <dbReference type="RuleBase" id="RU003719"/>
    </source>
</evidence>
<name>A0A1G8Z0B7_9BACI</name>
<proteinExistence type="inferred from homology"/>
<dbReference type="OrthoDB" id="9805416at2"/>
<protein>
    <submittedName>
        <fullName evidence="6">Glyoxylate reductase</fullName>
    </submittedName>
</protein>
<dbReference type="GO" id="GO:0005829">
    <property type="term" value="C:cytosol"/>
    <property type="evidence" value="ECO:0007669"/>
    <property type="project" value="TreeGrafter"/>
</dbReference>
<dbReference type="PROSITE" id="PS00065">
    <property type="entry name" value="D_2_HYDROXYACID_DH_1"/>
    <property type="match status" value="1"/>
</dbReference>
<dbReference type="InterPro" id="IPR006140">
    <property type="entry name" value="D-isomer_DH_NAD-bd"/>
</dbReference>
<dbReference type="InterPro" id="IPR050223">
    <property type="entry name" value="D-isomer_2-hydroxyacid_DH"/>
</dbReference>
<sequence length="321" mass="35988">MAKPYIYITRRLPEKVWKELKRDYEIGMWPSEEEPVDASTLKYEISRADALLTMLTDRIDADLLKNAENLQVIANLAVGYDNIDIEAAKAKGITVTNTPDVLTETTADLTFSLLMATARRIVEANQFIKQGGWKNWAPFLLAGSDVHHKTIGIVGMGRIGAAVARRAKGFSMDIVYHNRSRRMEVEKDLGARYLEFDELLKTADFVVCLAPLTTNTKYMFNKESFAQMKSTAIFINASRGKNVDENALFEALANEQIAAAGLDVFEIEPIDNNHPLLTLSQVTCLPHIGSATMETREQMIELCLENIKLVLNHRRPLTPVS</sequence>